<dbReference type="GO" id="GO:0003774">
    <property type="term" value="F:cytoskeletal motor activity"/>
    <property type="evidence" value="ECO:0007669"/>
    <property type="project" value="InterPro"/>
</dbReference>
<keyword evidence="2" id="KW-0282">Flagellum</keyword>
<evidence type="ECO:0000313" key="2">
    <source>
        <dbReference type="EMBL" id="CDQ11139.1"/>
    </source>
</evidence>
<keyword evidence="1" id="KW-0975">Bacterial flagellum</keyword>
<evidence type="ECO:0000256" key="1">
    <source>
        <dbReference type="ARBA" id="ARBA00023143"/>
    </source>
</evidence>
<reference evidence="3 6" key="4">
    <citation type="submission" date="2020-07" db="EMBL/GenBank/DDBJ databases">
        <title>Complete genome sequence analysis of Acidithiobacillus ferrivorans XJFY6S-08 reveals extreme environmental adaptation to alpine acid mine drainage.</title>
        <authorList>
            <person name="Yan L."/>
            <person name="Ni Y."/>
        </authorList>
    </citation>
    <scope>NUCLEOTIDE SEQUENCE [LARGE SCALE GENOMIC DNA]</scope>
    <source>
        <strain evidence="3 6">XJFY6S-08</strain>
    </source>
</reference>
<organism evidence="2">
    <name type="scientific">Acidithiobacillus ferrivorans</name>
    <dbReference type="NCBI Taxonomy" id="160808"/>
    <lineage>
        <taxon>Bacteria</taxon>
        <taxon>Pseudomonadati</taxon>
        <taxon>Pseudomonadota</taxon>
        <taxon>Acidithiobacillia</taxon>
        <taxon>Acidithiobacillales</taxon>
        <taxon>Acidithiobacillaceae</taxon>
        <taxon>Acidithiobacillus</taxon>
    </lineage>
</organism>
<dbReference type="RefSeq" id="WP_035194043.1">
    <property type="nucleotide sequence ID" value="NZ_CCCS020000049.1"/>
</dbReference>
<evidence type="ECO:0000313" key="4">
    <source>
        <dbReference type="EMBL" id="SMH67501.1"/>
    </source>
</evidence>
<reference evidence="4 5" key="3">
    <citation type="submission" date="2017-03" db="EMBL/GenBank/DDBJ databases">
        <authorList>
            <person name="Regsiter A."/>
            <person name="William W."/>
        </authorList>
    </citation>
    <scope>NUCLEOTIDE SEQUENCE [LARGE SCALE GENOMIC DNA]</scope>
    <source>
        <strain evidence="4">PRJEB5721</strain>
    </source>
</reference>
<dbReference type="GO" id="GO:0071973">
    <property type="term" value="P:bacterial-type flagellum-dependent cell motility"/>
    <property type="evidence" value="ECO:0007669"/>
    <property type="project" value="InterPro"/>
</dbReference>
<dbReference type="EMBL" id="CP059488">
    <property type="protein sequence ID" value="QQD72037.1"/>
    <property type="molecule type" value="Genomic_DNA"/>
</dbReference>
<dbReference type="EMBL" id="LT841305">
    <property type="protein sequence ID" value="SMH67501.1"/>
    <property type="molecule type" value="Genomic_DNA"/>
</dbReference>
<dbReference type="Proteomes" id="UP000193925">
    <property type="component" value="Chromosome AFERRI"/>
</dbReference>
<dbReference type="EMBL" id="CCCS020000049">
    <property type="protein sequence ID" value="CDQ11139.1"/>
    <property type="molecule type" value="Genomic_DNA"/>
</dbReference>
<evidence type="ECO:0000313" key="3">
    <source>
        <dbReference type="EMBL" id="QQD72037.1"/>
    </source>
</evidence>
<sequence>MTPSIQAVGASLAQSLLQLKTETLPSLPTISAAGGGVTSDHSGFAALITHGLSIVAQAQATAGANEKAFAAQVPGAPSLSQTMLSMQKSGIAFQELIGIRNELTRGYTTLISMPV</sequence>
<dbReference type="GO" id="GO:0009288">
    <property type="term" value="C:bacterial-type flagellum"/>
    <property type="evidence" value="ECO:0007669"/>
    <property type="project" value="InterPro"/>
</dbReference>
<reference evidence="2" key="2">
    <citation type="submission" date="2014-07" db="EMBL/GenBank/DDBJ databases">
        <title>Initial genome analysis of the psychrotolerant acidophile Acidithiobacillus ferrivorans CF27: insights into iron and sulfur oxidation pathways and into biofilm formation.</title>
        <authorList>
            <person name="Talla E."/>
            <person name="Hedrich S."/>
            <person name="Mangenot S."/>
            <person name="Ji B."/>
            <person name="Johnson D.B."/>
            <person name="Barbe V."/>
            <person name="Bonnefoy V."/>
        </authorList>
    </citation>
    <scope>NUCLEOTIDE SEQUENCE [LARGE SCALE GENOMIC DNA]</scope>
    <source>
        <strain evidence="2">CF27</strain>
    </source>
</reference>
<proteinExistence type="predicted"/>
<evidence type="ECO:0000313" key="5">
    <source>
        <dbReference type="Proteomes" id="UP000193925"/>
    </source>
</evidence>
<dbReference type="GO" id="GO:0005198">
    <property type="term" value="F:structural molecule activity"/>
    <property type="evidence" value="ECO:0007669"/>
    <property type="project" value="InterPro"/>
</dbReference>
<evidence type="ECO:0000313" key="6">
    <source>
        <dbReference type="Proteomes" id="UP000595420"/>
    </source>
</evidence>
<dbReference type="Proteomes" id="UP000595420">
    <property type="component" value="Chromosome"/>
</dbReference>
<dbReference type="Pfam" id="PF02049">
    <property type="entry name" value="FliE"/>
    <property type="match status" value="1"/>
</dbReference>
<keyword evidence="2" id="KW-0969">Cilium</keyword>
<gene>
    <name evidence="4" type="ORF">AFERRI_50702</name>
    <name evidence="2" type="ORF">AFERRI_530034</name>
    <name evidence="3" type="ORF">H2515_11465</name>
</gene>
<dbReference type="AlphaFoldDB" id="A0A060UX87"/>
<protein>
    <submittedName>
        <fullName evidence="4">Flagellar basal-body component FliE</fullName>
    </submittedName>
    <submittedName>
        <fullName evidence="2 3">Flagellar hook-basal body complex protein FliE</fullName>
    </submittedName>
</protein>
<reference evidence="2" key="1">
    <citation type="submission" date="2014-03" db="EMBL/GenBank/DDBJ databases">
        <authorList>
            <person name="Genoscope - CEA"/>
        </authorList>
    </citation>
    <scope>NUCLEOTIDE SEQUENCE [LARGE SCALE GENOMIC DNA]</scope>
    <source>
        <strain evidence="2">CF27</strain>
    </source>
</reference>
<accession>A0A060UX87</accession>
<dbReference type="InterPro" id="IPR001624">
    <property type="entry name" value="FliE"/>
</dbReference>
<name>A0A060UX87_9PROT</name>
<keyword evidence="2" id="KW-0966">Cell projection</keyword>
<keyword evidence="5" id="KW-1185">Reference proteome</keyword>